<dbReference type="AlphaFoldDB" id="A0A170Y9F7"/>
<accession>A0A170Y9F7</accession>
<sequence length="130" mass="14124">FFVNIVIGILLFVSFGLISKITDLTGRKLIIVLFIMLATASSVIVNFVSIIYTSAFLGSIVVFVGAVLPIAISIIVDFFPTHVRTMATCICMIFGRVGTSAGTQLFGLLQTSYCETSYYGLAAFLLELEY</sequence>
<comment type="subcellular location">
    <subcellularLocation>
        <location evidence="1">Membrane</location>
        <topology evidence="1">Multi-pass membrane protein</topology>
    </subcellularLocation>
</comment>
<reference evidence="4" key="2">
    <citation type="journal article" date="2017" name="J. Med. Entomol.">
        <title>Transcriptome Analysis of the Triatoma infestans (Hemiptera: Reduviidae) Integument.</title>
        <authorList>
            <person name="Calderon-Fernandez G.M."/>
            <person name="Moriconi D.E."/>
            <person name="Dulbecco A.B."/>
            <person name="Juarez M.P."/>
        </authorList>
    </citation>
    <scope>NUCLEOTIDE SEQUENCE</scope>
    <source>
        <strain evidence="4">Int1</strain>
        <tissue evidence="4">Integument</tissue>
    </source>
</reference>
<dbReference type="Gene3D" id="1.20.1250.20">
    <property type="entry name" value="MFS general substrate transporter like domains"/>
    <property type="match status" value="1"/>
</dbReference>
<feature type="transmembrane region" description="Helical" evidence="2">
    <location>
        <begin position="29"/>
        <end position="50"/>
    </location>
</feature>
<evidence type="ECO:0000313" key="4">
    <source>
        <dbReference type="EMBL" id="JAR99694.1"/>
    </source>
</evidence>
<feature type="transmembrane region" description="Helical" evidence="2">
    <location>
        <begin position="56"/>
        <end position="76"/>
    </location>
</feature>
<feature type="transmembrane region" description="Helical" evidence="2">
    <location>
        <begin position="6"/>
        <end position="22"/>
    </location>
</feature>
<keyword evidence="2" id="KW-1133">Transmembrane helix</keyword>
<dbReference type="EMBL" id="GEMB01003523">
    <property type="protein sequence ID" value="JAR99694.1"/>
    <property type="molecule type" value="Transcribed_RNA"/>
</dbReference>
<dbReference type="GO" id="GO:0022857">
    <property type="term" value="F:transmembrane transporter activity"/>
    <property type="evidence" value="ECO:0007669"/>
    <property type="project" value="InterPro"/>
</dbReference>
<dbReference type="PROSITE" id="PS50850">
    <property type="entry name" value="MFS"/>
    <property type="match status" value="1"/>
</dbReference>
<name>A0A170Y9F7_TRIIF</name>
<dbReference type="InterPro" id="IPR020846">
    <property type="entry name" value="MFS_dom"/>
</dbReference>
<evidence type="ECO:0000256" key="2">
    <source>
        <dbReference type="SAM" id="Phobius"/>
    </source>
</evidence>
<protein>
    <submittedName>
        <fullName evidence="4">Synaptic vesicle glycoprotein 2b-like protein isoform x1</fullName>
    </submittedName>
</protein>
<feature type="domain" description="Major facilitator superfamily (MFS) profile" evidence="3">
    <location>
        <begin position="1"/>
        <end position="130"/>
    </location>
</feature>
<dbReference type="InterPro" id="IPR036259">
    <property type="entry name" value="MFS_trans_sf"/>
</dbReference>
<dbReference type="GO" id="GO:0016020">
    <property type="term" value="C:membrane"/>
    <property type="evidence" value="ECO:0007669"/>
    <property type="project" value="UniProtKB-SubCell"/>
</dbReference>
<reference evidence="4" key="1">
    <citation type="submission" date="2016-04" db="EMBL/GenBank/DDBJ databases">
        <authorList>
            <person name="Calderon-Fernandez G.M.Sr."/>
        </authorList>
    </citation>
    <scope>NUCLEOTIDE SEQUENCE</scope>
    <source>
        <strain evidence="4">Int1</strain>
        <tissue evidence="4">Integument</tissue>
    </source>
</reference>
<keyword evidence="2" id="KW-0472">Membrane</keyword>
<keyword evidence="2" id="KW-0812">Transmembrane</keyword>
<evidence type="ECO:0000259" key="3">
    <source>
        <dbReference type="PROSITE" id="PS50850"/>
    </source>
</evidence>
<feature type="non-terminal residue" evidence="4">
    <location>
        <position position="1"/>
    </location>
</feature>
<evidence type="ECO:0000256" key="1">
    <source>
        <dbReference type="ARBA" id="ARBA00004141"/>
    </source>
</evidence>
<dbReference type="SUPFAM" id="SSF103473">
    <property type="entry name" value="MFS general substrate transporter"/>
    <property type="match status" value="1"/>
</dbReference>
<organism evidence="4">
    <name type="scientific">Triatoma infestans</name>
    <name type="common">Assassin bug</name>
    <dbReference type="NCBI Taxonomy" id="30076"/>
    <lineage>
        <taxon>Eukaryota</taxon>
        <taxon>Metazoa</taxon>
        <taxon>Ecdysozoa</taxon>
        <taxon>Arthropoda</taxon>
        <taxon>Hexapoda</taxon>
        <taxon>Insecta</taxon>
        <taxon>Pterygota</taxon>
        <taxon>Neoptera</taxon>
        <taxon>Paraneoptera</taxon>
        <taxon>Hemiptera</taxon>
        <taxon>Heteroptera</taxon>
        <taxon>Panheteroptera</taxon>
        <taxon>Cimicomorpha</taxon>
        <taxon>Reduviidae</taxon>
        <taxon>Triatominae</taxon>
        <taxon>Triatoma</taxon>
    </lineage>
</organism>
<proteinExistence type="predicted"/>